<reference evidence="2 3" key="1">
    <citation type="journal article" date="2022" name="Evol. Bioinform. Online">
        <title>Draft Genome Sequence of Oceanobacillus jordanicus Strain GSFE11, a Halotolerant Plant Growth-Promoting Bacterial Endophyte Isolated From the Jordan Valley.</title>
        <authorList>
            <person name="Alhindi T."/>
            <person name="Albdaiwi R."/>
        </authorList>
    </citation>
    <scope>NUCLEOTIDE SEQUENCE [LARGE SCALE GENOMIC DNA]</scope>
    <source>
        <strain evidence="2 3">GSFE11</strain>
    </source>
</reference>
<gene>
    <name evidence="2" type="ORF">K3T81_18515</name>
</gene>
<dbReference type="Proteomes" id="UP001199631">
    <property type="component" value="Unassembled WGS sequence"/>
</dbReference>
<evidence type="ECO:0008006" key="4">
    <source>
        <dbReference type="Google" id="ProtNLM"/>
    </source>
</evidence>
<dbReference type="RefSeq" id="WP_238022114.1">
    <property type="nucleotide sequence ID" value="NZ_JAIFZM010000023.1"/>
</dbReference>
<accession>A0AAW5BG85</accession>
<organism evidence="2 3">
    <name type="scientific">Oceanobacillus jordanicus</name>
    <dbReference type="NCBI Taxonomy" id="2867266"/>
    <lineage>
        <taxon>Bacteria</taxon>
        <taxon>Bacillati</taxon>
        <taxon>Bacillota</taxon>
        <taxon>Bacilli</taxon>
        <taxon>Bacillales</taxon>
        <taxon>Bacillaceae</taxon>
        <taxon>Oceanobacillus</taxon>
    </lineage>
</organism>
<dbReference type="EMBL" id="JAIFZM010000023">
    <property type="protein sequence ID" value="MCG3421142.1"/>
    <property type="molecule type" value="Genomic_DNA"/>
</dbReference>
<keyword evidence="1" id="KW-0175">Coiled coil</keyword>
<evidence type="ECO:0000313" key="3">
    <source>
        <dbReference type="Proteomes" id="UP001199631"/>
    </source>
</evidence>
<feature type="coiled-coil region" evidence="1">
    <location>
        <begin position="109"/>
        <end position="163"/>
    </location>
</feature>
<sequence>MTAEVAIMNKLGMSLAADSAITSGRDGVQKVYNSANKLFSISSNHSVGIMVYGAASFMEVPWDVIIKSYRDYVGDDKLRYLSSYMEDFIAFIKQDERFNVKEMEEVIIYRSYSDTLKRLIKKVEEELEEERQQDKKVTDKDATRLLNNQIDKVRKEFEEKEEIFIEMELASFKQEFHEVIQEINDDFISYTIPEHIKEKLSMLAFDVIQKDYFSLGSTGLVIAGFGEEEIFPQLLNYRLEGFVFGQLKYKKILEKKISYSNSKDSGTAAITPFAQREMVDSFMGGIEPNMEDAILGIVHKVLSTYHQQLENHLQLSLTKEQVSKMEKMGNDVYESIEDAVDEYRQSNYITPLLGIVRSLPKEELADMAEALVNLTSFKRRVSRATESVGPPVDVAVITKGDGFVWVKRKNFIDPVLNN</sequence>
<comment type="caution">
    <text evidence="2">The sequence shown here is derived from an EMBL/GenBank/DDBJ whole genome shotgun (WGS) entry which is preliminary data.</text>
</comment>
<dbReference type="AlphaFoldDB" id="A0AAW5BG85"/>
<proteinExistence type="predicted"/>
<protein>
    <recommendedName>
        <fullName evidence="4">LXG domain-containing protein</fullName>
    </recommendedName>
</protein>
<evidence type="ECO:0000256" key="1">
    <source>
        <dbReference type="SAM" id="Coils"/>
    </source>
</evidence>
<keyword evidence="3" id="KW-1185">Reference proteome</keyword>
<evidence type="ECO:0000313" key="2">
    <source>
        <dbReference type="EMBL" id="MCG3421142.1"/>
    </source>
</evidence>
<name>A0AAW5BG85_9BACI</name>